<dbReference type="FunFam" id="3.40.5.90:FF:000001">
    <property type="entry name" value="CDGSH iron-sulfur domain-containing protein 1"/>
    <property type="match status" value="1"/>
</dbReference>
<reference evidence="8 9" key="1">
    <citation type="submission" date="2021-06" db="EMBL/GenBank/DDBJ databases">
        <title>Caerostris extrusa draft genome.</title>
        <authorList>
            <person name="Kono N."/>
            <person name="Arakawa K."/>
        </authorList>
    </citation>
    <scope>NUCLEOTIDE SEQUENCE [LARGE SCALE GENOMIC DNA]</scope>
</reference>
<keyword evidence="2 6" id="KW-0001">2Fe-2S</keyword>
<keyword evidence="4 6" id="KW-0408">Iron</keyword>
<dbReference type="PANTHER" id="PTHR13680:SF5">
    <property type="entry name" value="CDGSH IRON-SULFUR DOMAIN-CONTAINING PROTEIN 1"/>
    <property type="match status" value="1"/>
</dbReference>
<evidence type="ECO:0000256" key="4">
    <source>
        <dbReference type="ARBA" id="ARBA00023004"/>
    </source>
</evidence>
<organism evidence="8 9">
    <name type="scientific">Caerostris extrusa</name>
    <name type="common">Bark spider</name>
    <name type="synonym">Caerostris bankana</name>
    <dbReference type="NCBI Taxonomy" id="172846"/>
    <lineage>
        <taxon>Eukaryota</taxon>
        <taxon>Metazoa</taxon>
        <taxon>Ecdysozoa</taxon>
        <taxon>Arthropoda</taxon>
        <taxon>Chelicerata</taxon>
        <taxon>Arachnida</taxon>
        <taxon>Araneae</taxon>
        <taxon>Araneomorphae</taxon>
        <taxon>Entelegynae</taxon>
        <taxon>Araneoidea</taxon>
        <taxon>Araneidae</taxon>
        <taxon>Caerostris</taxon>
    </lineage>
</organism>
<evidence type="ECO:0000256" key="1">
    <source>
        <dbReference type="ARBA" id="ARBA00008624"/>
    </source>
</evidence>
<keyword evidence="9" id="KW-1185">Reference proteome</keyword>
<dbReference type="Gene3D" id="3.40.5.90">
    <property type="entry name" value="CDGSH iron-sulfur domain, mitoNEET-type"/>
    <property type="match status" value="1"/>
</dbReference>
<dbReference type="EMBL" id="BPLR01001692">
    <property type="protein sequence ID" value="GIZ04091.1"/>
    <property type="molecule type" value="Genomic_DNA"/>
</dbReference>
<accession>A0AAV4YCH6</accession>
<comment type="cofactor">
    <cofactor evidence="6">
        <name>[2Fe-2S] cluster</name>
        <dbReference type="ChEBI" id="CHEBI:190135"/>
    </cofactor>
    <text evidence="6">Binds 1 [2Fe-2S] cluster.</text>
</comment>
<gene>
    <name evidence="8" type="primary">CISD1</name>
    <name evidence="8" type="ORF">CEXT_13312</name>
</gene>
<evidence type="ECO:0000256" key="5">
    <source>
        <dbReference type="ARBA" id="ARBA00023014"/>
    </source>
</evidence>
<keyword evidence="3 6" id="KW-0479">Metal-binding</keyword>
<feature type="domain" description="Iron-binding zinc finger CDGSH type" evidence="7">
    <location>
        <begin position="90"/>
        <end position="128"/>
    </location>
</feature>
<evidence type="ECO:0000313" key="9">
    <source>
        <dbReference type="Proteomes" id="UP001054945"/>
    </source>
</evidence>
<comment type="caution">
    <text evidence="8">The sequence shown here is derived from an EMBL/GenBank/DDBJ whole genome shotgun (WGS) entry which is preliminary data.</text>
</comment>
<sequence length="143" mass="16252">MGTDIDKKDMDMDLEAMELNNSDLEDEDDIVLTDSVFFITSYARMLLNDNTQKILPWTLSAAAVGYALYATFVLIKKKRINKKIQLESDKIVHVVDIEDVGKKAVFCRCWKSEKFPYCDGSHNKHNECTGDNVGPLIVKQKDS</sequence>
<keyword evidence="6" id="KW-0812">Transmembrane</keyword>
<evidence type="ECO:0000256" key="6">
    <source>
        <dbReference type="RuleBase" id="RU369084"/>
    </source>
</evidence>
<dbReference type="PANTHER" id="PTHR13680">
    <property type="entry name" value="CDGSH IRON-SULFUR DOMAIN-CONTAINING PROTEIN 1"/>
    <property type="match status" value="1"/>
</dbReference>
<feature type="transmembrane region" description="Helical" evidence="6">
    <location>
        <begin position="54"/>
        <end position="75"/>
    </location>
</feature>
<dbReference type="SMART" id="SM00704">
    <property type="entry name" value="ZnF_CDGSH"/>
    <property type="match status" value="1"/>
</dbReference>
<keyword evidence="6" id="KW-0472">Membrane</keyword>
<comment type="subcellular location">
    <subcellularLocation>
        <location evidence="6">Endoplasmic reticulum membrane</location>
        <topology evidence="6">Single-pass membrane protein</topology>
    </subcellularLocation>
</comment>
<protein>
    <recommendedName>
        <fullName evidence="6">CDGSH iron-sulfur domain-containing protein 2 homologue</fullName>
    </recommendedName>
</protein>
<keyword evidence="5 6" id="KW-0411">Iron-sulfur</keyword>
<dbReference type="InterPro" id="IPR045131">
    <property type="entry name" value="CISD1/2"/>
</dbReference>
<dbReference type="GO" id="GO:0005741">
    <property type="term" value="C:mitochondrial outer membrane"/>
    <property type="evidence" value="ECO:0007669"/>
    <property type="project" value="TreeGrafter"/>
</dbReference>
<dbReference type="GO" id="GO:0010506">
    <property type="term" value="P:regulation of autophagy"/>
    <property type="evidence" value="ECO:0007669"/>
    <property type="project" value="UniProtKB-UniRule"/>
</dbReference>
<evidence type="ECO:0000313" key="8">
    <source>
        <dbReference type="EMBL" id="GIZ04091.1"/>
    </source>
</evidence>
<dbReference type="GO" id="GO:0051537">
    <property type="term" value="F:2 iron, 2 sulfur cluster binding"/>
    <property type="evidence" value="ECO:0007669"/>
    <property type="project" value="UniProtKB-UniRule"/>
</dbReference>
<comment type="similarity">
    <text evidence="1 6">Belongs to the CISD protein family. CISD2 subfamily.</text>
</comment>
<dbReference type="AlphaFoldDB" id="A0AAV4YCH6"/>
<dbReference type="Pfam" id="PF09360">
    <property type="entry name" value="zf-CDGSH"/>
    <property type="match status" value="1"/>
</dbReference>
<name>A0AAV4YCH6_CAEEX</name>
<dbReference type="InterPro" id="IPR042216">
    <property type="entry name" value="MitoNEET_CISD"/>
</dbReference>
<evidence type="ECO:0000256" key="3">
    <source>
        <dbReference type="ARBA" id="ARBA00022723"/>
    </source>
</evidence>
<dbReference type="GO" id="GO:0005789">
    <property type="term" value="C:endoplasmic reticulum membrane"/>
    <property type="evidence" value="ECO:0007669"/>
    <property type="project" value="UniProtKB-SubCell"/>
</dbReference>
<dbReference type="GO" id="GO:0046872">
    <property type="term" value="F:metal ion binding"/>
    <property type="evidence" value="ECO:0007669"/>
    <property type="project" value="UniProtKB-UniRule"/>
</dbReference>
<keyword evidence="6" id="KW-0256">Endoplasmic reticulum</keyword>
<evidence type="ECO:0000256" key="2">
    <source>
        <dbReference type="ARBA" id="ARBA00022714"/>
    </source>
</evidence>
<keyword evidence="6" id="KW-1133">Transmembrane helix</keyword>
<proteinExistence type="inferred from homology"/>
<dbReference type="Proteomes" id="UP001054945">
    <property type="component" value="Unassembled WGS sequence"/>
</dbReference>
<dbReference type="InterPro" id="IPR018967">
    <property type="entry name" value="FeS-contain_CDGSH-typ"/>
</dbReference>
<evidence type="ECO:0000259" key="7">
    <source>
        <dbReference type="SMART" id="SM00704"/>
    </source>
</evidence>